<dbReference type="EMBL" id="SIXH01000060">
    <property type="protein sequence ID" value="TBO59922.1"/>
    <property type="molecule type" value="Genomic_DNA"/>
</dbReference>
<protein>
    <submittedName>
        <fullName evidence="1">Class I SAM-dependent methyltransferase</fullName>
    </submittedName>
</protein>
<dbReference type="InterPro" id="IPR029063">
    <property type="entry name" value="SAM-dependent_MTases_sf"/>
</dbReference>
<accession>A0A4Q9HXH7</accession>
<name>A0A4Q9HXH7_STRKA</name>
<dbReference type="RefSeq" id="WP_131122894.1">
    <property type="nucleotide sequence ID" value="NZ_SIXH01000060.1"/>
</dbReference>
<evidence type="ECO:0000313" key="2">
    <source>
        <dbReference type="Proteomes" id="UP000292452"/>
    </source>
</evidence>
<proteinExistence type="predicted"/>
<organism evidence="1 2">
    <name type="scientific">Streptomyces kasugaensis</name>
    <dbReference type="NCBI Taxonomy" id="1946"/>
    <lineage>
        <taxon>Bacteria</taxon>
        <taxon>Bacillati</taxon>
        <taxon>Actinomycetota</taxon>
        <taxon>Actinomycetes</taxon>
        <taxon>Kitasatosporales</taxon>
        <taxon>Streptomycetaceae</taxon>
        <taxon>Streptomyces</taxon>
    </lineage>
</organism>
<sequence length="233" mass="26233">MAAITVEYVRTLYVKYAEDLRKVRDAQRQLLRDRGKSMKAQLDDFEAEVSYLLLRDLRPETVVEVGTFHGWSTQWLLSALRDNGTGQLHSFDIVDTVVRNVPGELAAERWTFTKGDVRDHLAAVPATTDYLFIDADHGARFARWYIENLFTAVPAGTPTSVHDVFHGARPKPFSEGSVIVKWLAERGVEFFTPSTARAPEVTRQLAVTKGEVGLDEPVRGDSDHNPMIFFTLP</sequence>
<dbReference type="Pfam" id="PF13578">
    <property type="entry name" value="Methyltransf_24"/>
    <property type="match status" value="1"/>
</dbReference>
<comment type="caution">
    <text evidence="1">The sequence shown here is derived from an EMBL/GenBank/DDBJ whole genome shotgun (WGS) entry which is preliminary data.</text>
</comment>
<dbReference type="Proteomes" id="UP000292452">
    <property type="component" value="Unassembled WGS sequence"/>
</dbReference>
<evidence type="ECO:0000313" key="1">
    <source>
        <dbReference type="EMBL" id="TBO59922.1"/>
    </source>
</evidence>
<dbReference type="SUPFAM" id="SSF53335">
    <property type="entry name" value="S-adenosyl-L-methionine-dependent methyltransferases"/>
    <property type="match status" value="1"/>
</dbReference>
<dbReference type="Gene3D" id="3.40.50.150">
    <property type="entry name" value="Vaccinia Virus protein VP39"/>
    <property type="match status" value="1"/>
</dbReference>
<keyword evidence="2" id="KW-1185">Reference proteome</keyword>
<dbReference type="GO" id="GO:0008168">
    <property type="term" value="F:methyltransferase activity"/>
    <property type="evidence" value="ECO:0007669"/>
    <property type="project" value="UniProtKB-KW"/>
</dbReference>
<dbReference type="AlphaFoldDB" id="A0A4Q9HXH7"/>
<gene>
    <name evidence="1" type="ORF">EYS09_09595</name>
</gene>
<keyword evidence="1" id="KW-0808">Transferase</keyword>
<reference evidence="1 2" key="1">
    <citation type="submission" date="2019-02" db="EMBL/GenBank/DDBJ databases">
        <title>Draft Genome Sequence of Streptomyces sp. AM-2504, identified by 16S rRNA comparative analysis as a Streptomyces Kasugaensis strain.</title>
        <authorList>
            <person name="Napolioni V."/>
            <person name="Giuliodori A.M."/>
            <person name="Spurio R."/>
            <person name="Fabbretti A."/>
        </authorList>
    </citation>
    <scope>NUCLEOTIDE SEQUENCE [LARGE SCALE GENOMIC DNA]</scope>
    <source>
        <strain evidence="1 2">AM-2504</strain>
    </source>
</reference>
<dbReference type="GO" id="GO:0032259">
    <property type="term" value="P:methylation"/>
    <property type="evidence" value="ECO:0007669"/>
    <property type="project" value="UniProtKB-KW"/>
</dbReference>
<keyword evidence="1" id="KW-0489">Methyltransferase</keyword>